<keyword evidence="2" id="KW-0812">Transmembrane</keyword>
<feature type="transmembrane region" description="Helical" evidence="2">
    <location>
        <begin position="52"/>
        <end position="74"/>
    </location>
</feature>
<feature type="compositionally biased region" description="Pro residues" evidence="1">
    <location>
        <begin position="1"/>
        <end position="19"/>
    </location>
</feature>
<evidence type="ECO:0000313" key="3">
    <source>
        <dbReference type="EMBL" id="MBM9458601.1"/>
    </source>
</evidence>
<reference evidence="3" key="1">
    <citation type="submission" date="2021-01" db="EMBL/GenBank/DDBJ databases">
        <title>Novel species in genus Nocardioides.</title>
        <authorList>
            <person name="Zhang G."/>
        </authorList>
    </citation>
    <scope>NUCLEOTIDE SEQUENCE</scope>
    <source>
        <strain evidence="3">Zg-536</strain>
    </source>
</reference>
<evidence type="ECO:0000256" key="1">
    <source>
        <dbReference type="SAM" id="MobiDB-lite"/>
    </source>
</evidence>
<dbReference type="EMBL" id="JAERTX010000001">
    <property type="protein sequence ID" value="MBM9458601.1"/>
    <property type="molecule type" value="Genomic_DNA"/>
</dbReference>
<comment type="caution">
    <text evidence="3">The sequence shown here is derived from an EMBL/GenBank/DDBJ whole genome shotgun (WGS) entry which is preliminary data.</text>
</comment>
<feature type="region of interest" description="Disordered" evidence="1">
    <location>
        <begin position="1"/>
        <end position="24"/>
    </location>
</feature>
<dbReference type="RefSeq" id="WP_205289889.1">
    <property type="nucleotide sequence ID" value="NZ_CP074406.1"/>
</dbReference>
<proteinExistence type="predicted"/>
<organism evidence="3 4">
    <name type="scientific">Nocardioides faecalis</name>
    <dbReference type="NCBI Taxonomy" id="2803858"/>
    <lineage>
        <taxon>Bacteria</taxon>
        <taxon>Bacillati</taxon>
        <taxon>Actinomycetota</taxon>
        <taxon>Actinomycetes</taxon>
        <taxon>Propionibacteriales</taxon>
        <taxon>Nocardioidaceae</taxon>
        <taxon>Nocardioides</taxon>
    </lineage>
</organism>
<evidence type="ECO:0000256" key="2">
    <source>
        <dbReference type="SAM" id="Phobius"/>
    </source>
</evidence>
<accession>A0A938Y6W3</accession>
<keyword evidence="2" id="KW-1133">Transmembrane helix</keyword>
<dbReference type="Proteomes" id="UP000663791">
    <property type="component" value="Unassembled WGS sequence"/>
</dbReference>
<evidence type="ECO:0000313" key="4">
    <source>
        <dbReference type="Proteomes" id="UP000663791"/>
    </source>
</evidence>
<keyword evidence="2" id="KW-0472">Membrane</keyword>
<gene>
    <name evidence="3" type="ORF">JK386_01665</name>
</gene>
<keyword evidence="4" id="KW-1185">Reference proteome</keyword>
<sequence length="78" mass="7817">MSQPPYGVPPQGAQPPPPSYLGQPQAFAAPPYGVPVGAVLQGLAPASKPRTVGLVVGLATAVVLFAWVVVVAVITSTN</sequence>
<name>A0A938Y6W3_9ACTN</name>
<dbReference type="AlphaFoldDB" id="A0A938Y6W3"/>
<protein>
    <submittedName>
        <fullName evidence="3">Uncharacterized protein</fullName>
    </submittedName>
</protein>